<feature type="domain" description="Gfd2/YDR514C-like C-terminal" evidence="1">
    <location>
        <begin position="165"/>
        <end position="345"/>
    </location>
</feature>
<dbReference type="OrthoDB" id="5953249at2759"/>
<name>A0A9P6CJ27_9AGAR</name>
<keyword evidence="3" id="KW-1185">Reference proteome</keyword>
<dbReference type="InterPro" id="IPR040151">
    <property type="entry name" value="Gfd2/YDR514C-like"/>
</dbReference>
<organism evidence="2 3">
    <name type="scientific">Collybia nuda</name>
    <dbReference type="NCBI Taxonomy" id="64659"/>
    <lineage>
        <taxon>Eukaryota</taxon>
        <taxon>Fungi</taxon>
        <taxon>Dikarya</taxon>
        <taxon>Basidiomycota</taxon>
        <taxon>Agaricomycotina</taxon>
        <taxon>Agaricomycetes</taxon>
        <taxon>Agaricomycetidae</taxon>
        <taxon>Agaricales</taxon>
        <taxon>Tricholomatineae</taxon>
        <taxon>Clitocybaceae</taxon>
        <taxon>Collybia</taxon>
    </lineage>
</organism>
<dbReference type="GO" id="GO:0005634">
    <property type="term" value="C:nucleus"/>
    <property type="evidence" value="ECO:0007669"/>
    <property type="project" value="TreeGrafter"/>
</dbReference>
<dbReference type="Gene3D" id="3.30.420.10">
    <property type="entry name" value="Ribonuclease H-like superfamily/Ribonuclease H"/>
    <property type="match status" value="1"/>
</dbReference>
<dbReference type="PANTHER" id="PTHR28083">
    <property type="entry name" value="GOOD FOR FULL DBP5 ACTIVITY PROTEIN 2"/>
    <property type="match status" value="1"/>
</dbReference>
<dbReference type="EMBL" id="MU150258">
    <property type="protein sequence ID" value="KAF9463900.1"/>
    <property type="molecule type" value="Genomic_DNA"/>
</dbReference>
<dbReference type="InterPro" id="IPR048519">
    <property type="entry name" value="Gfd2/YDR514C-like_C"/>
</dbReference>
<dbReference type="Proteomes" id="UP000807353">
    <property type="component" value="Unassembled WGS sequence"/>
</dbReference>
<evidence type="ECO:0000259" key="1">
    <source>
        <dbReference type="Pfam" id="PF21762"/>
    </source>
</evidence>
<comment type="caution">
    <text evidence="2">The sequence shown here is derived from an EMBL/GenBank/DDBJ whole genome shotgun (WGS) entry which is preliminary data.</text>
</comment>
<reference evidence="2" key="1">
    <citation type="submission" date="2020-11" db="EMBL/GenBank/DDBJ databases">
        <authorList>
            <consortium name="DOE Joint Genome Institute"/>
            <person name="Ahrendt S."/>
            <person name="Riley R."/>
            <person name="Andreopoulos W."/>
            <person name="Labutti K."/>
            <person name="Pangilinan J."/>
            <person name="Ruiz-Duenas F.J."/>
            <person name="Barrasa J.M."/>
            <person name="Sanchez-Garcia M."/>
            <person name="Camarero S."/>
            <person name="Miyauchi S."/>
            <person name="Serrano A."/>
            <person name="Linde D."/>
            <person name="Babiker R."/>
            <person name="Drula E."/>
            <person name="Ayuso-Fernandez I."/>
            <person name="Pacheco R."/>
            <person name="Padilla G."/>
            <person name="Ferreira P."/>
            <person name="Barriuso J."/>
            <person name="Kellner H."/>
            <person name="Castanera R."/>
            <person name="Alfaro M."/>
            <person name="Ramirez L."/>
            <person name="Pisabarro A.G."/>
            <person name="Kuo A."/>
            <person name="Tritt A."/>
            <person name="Lipzen A."/>
            <person name="He G."/>
            <person name="Yan M."/>
            <person name="Ng V."/>
            <person name="Cullen D."/>
            <person name="Martin F."/>
            <person name="Rosso M.-N."/>
            <person name="Henrissat B."/>
            <person name="Hibbett D."/>
            <person name="Martinez A.T."/>
            <person name="Grigoriev I.V."/>
        </authorList>
    </citation>
    <scope>NUCLEOTIDE SEQUENCE</scope>
    <source>
        <strain evidence="2">CBS 247.69</strain>
    </source>
</reference>
<proteinExistence type="predicted"/>
<evidence type="ECO:0000313" key="3">
    <source>
        <dbReference type="Proteomes" id="UP000807353"/>
    </source>
</evidence>
<dbReference type="InterPro" id="IPR036397">
    <property type="entry name" value="RNaseH_sf"/>
</dbReference>
<evidence type="ECO:0000313" key="2">
    <source>
        <dbReference type="EMBL" id="KAF9463900.1"/>
    </source>
</evidence>
<accession>A0A9P6CJ27</accession>
<dbReference type="AlphaFoldDB" id="A0A9P6CJ27"/>
<dbReference type="SUPFAM" id="SSF53098">
    <property type="entry name" value="Ribonuclease H-like"/>
    <property type="match status" value="1"/>
</dbReference>
<protein>
    <recommendedName>
        <fullName evidence="1">Gfd2/YDR514C-like C-terminal domain-containing protein</fullName>
    </recommendedName>
</protein>
<dbReference type="Pfam" id="PF21762">
    <property type="entry name" value="DEDDh_C"/>
    <property type="match status" value="1"/>
</dbReference>
<dbReference type="PANTHER" id="PTHR28083:SF1">
    <property type="entry name" value="GOOD FOR FULL DBP5 ACTIVITY PROTEIN 2"/>
    <property type="match status" value="1"/>
</dbReference>
<sequence>MARDTPIITGYYRYTDIWFEWHQVLPNQEDARPLKAILAHDSLVHPDHPLHVDGVEGVQMFLGTFDSGEARLLFSSAQVDYIRYWLHAMHLTKDIIPLPYSDCLLTESNIRTVSPVVYADGGSVRTALKNIEKDNKRLKGSNSVVKTRRQLFERVRSFWGEKTGVWCALDFEAWERDHSLLTEFGWHLVGWKDGNEVREFGHLIVDEHQGYTNGTYVPECRNHYNFGKSEIVKKAAFKTRIFDLFKQLSEYGPVFLVFHDNYQDIKYLKSPAVGLPLDGLSYILPDAMPDKGLFVVDTSDLFAGLEGSETRRGLDRVCNHLQISSQNFHNAGNDAYYTLEAMVSMAAGDPLDTQRENRWPNRTESRGVKVTFRPHEEDSDYSDEEGIVPPIAGYNTQELPVVLE</sequence>
<dbReference type="InterPro" id="IPR012337">
    <property type="entry name" value="RNaseH-like_sf"/>
</dbReference>
<dbReference type="GO" id="GO:0003676">
    <property type="term" value="F:nucleic acid binding"/>
    <property type="evidence" value="ECO:0007669"/>
    <property type="project" value="InterPro"/>
</dbReference>
<gene>
    <name evidence="2" type="ORF">BDZ94DRAFT_1192050</name>
</gene>